<comment type="caution">
    <text evidence="1">The sequence shown here is derived from an EMBL/GenBank/DDBJ whole genome shotgun (WGS) entry which is preliminary data.</text>
</comment>
<gene>
    <name evidence="1" type="ORF">L6164_017128</name>
</gene>
<protein>
    <submittedName>
        <fullName evidence="1">Uncharacterized protein</fullName>
    </submittedName>
</protein>
<dbReference type="Proteomes" id="UP000828941">
    <property type="component" value="Chromosome 7"/>
</dbReference>
<name>A0ACB9N8T3_BAUVA</name>
<reference evidence="1 2" key="1">
    <citation type="journal article" date="2022" name="DNA Res.">
        <title>Chromosomal-level genome assembly of the orchid tree Bauhinia variegata (Leguminosae; Cercidoideae) supports the allotetraploid origin hypothesis of Bauhinia.</title>
        <authorList>
            <person name="Zhong Y."/>
            <person name="Chen Y."/>
            <person name="Zheng D."/>
            <person name="Pang J."/>
            <person name="Liu Y."/>
            <person name="Luo S."/>
            <person name="Meng S."/>
            <person name="Qian L."/>
            <person name="Wei D."/>
            <person name="Dai S."/>
            <person name="Zhou R."/>
        </authorList>
    </citation>
    <scope>NUCLEOTIDE SEQUENCE [LARGE SCALE GENOMIC DNA]</scope>
    <source>
        <strain evidence="1">BV-YZ2020</strain>
    </source>
</reference>
<organism evidence="1 2">
    <name type="scientific">Bauhinia variegata</name>
    <name type="common">Purple orchid tree</name>
    <name type="synonym">Phanera variegata</name>
    <dbReference type="NCBI Taxonomy" id="167791"/>
    <lineage>
        <taxon>Eukaryota</taxon>
        <taxon>Viridiplantae</taxon>
        <taxon>Streptophyta</taxon>
        <taxon>Embryophyta</taxon>
        <taxon>Tracheophyta</taxon>
        <taxon>Spermatophyta</taxon>
        <taxon>Magnoliopsida</taxon>
        <taxon>eudicotyledons</taxon>
        <taxon>Gunneridae</taxon>
        <taxon>Pentapetalae</taxon>
        <taxon>rosids</taxon>
        <taxon>fabids</taxon>
        <taxon>Fabales</taxon>
        <taxon>Fabaceae</taxon>
        <taxon>Cercidoideae</taxon>
        <taxon>Cercideae</taxon>
        <taxon>Bauhiniinae</taxon>
        <taxon>Bauhinia</taxon>
    </lineage>
</organism>
<accession>A0ACB9N8T3</accession>
<evidence type="ECO:0000313" key="1">
    <source>
        <dbReference type="EMBL" id="KAI4332199.1"/>
    </source>
</evidence>
<dbReference type="EMBL" id="CM039432">
    <property type="protein sequence ID" value="KAI4332199.1"/>
    <property type="molecule type" value="Genomic_DNA"/>
</dbReference>
<keyword evidence="2" id="KW-1185">Reference proteome</keyword>
<evidence type="ECO:0000313" key="2">
    <source>
        <dbReference type="Proteomes" id="UP000828941"/>
    </source>
</evidence>
<sequence>MFPRECKLPKLKILSIDGCRAAVLFSVSVVQSLSQLEQLTIRNCEELKHIITEQEDGGDMNTGKEIVPASHNSHLILPNLKSLYVGSCLKLESICPISCIEDLEKLESIDLDIDFRLKYVFGQYDQRDHSSRQKNIQIQFPKLKELTLKGLYNLRRICPEKYHPRCPSLEKLQVLDCQNLPVLCIMIGMEMGLLHLEGVFLKESQKKHFILKLKELPKLKSVSTVPTPRQSLSLHYLQELNVTN</sequence>
<proteinExistence type="predicted"/>